<evidence type="ECO:0000313" key="1">
    <source>
        <dbReference type="EMBL" id="SKA65467.1"/>
    </source>
</evidence>
<keyword evidence="2" id="KW-1185">Reference proteome</keyword>
<gene>
    <name evidence="1" type="ORF">SAMN02745111_01112</name>
</gene>
<dbReference type="EMBL" id="FUXZ01000006">
    <property type="protein sequence ID" value="SKA65467.1"/>
    <property type="molecule type" value="Genomic_DNA"/>
</dbReference>
<dbReference type="STRING" id="39495.SAMN02745111_01112"/>
<protein>
    <submittedName>
        <fullName evidence="1">WYL domain-containing protein</fullName>
    </submittedName>
</protein>
<accession>A0A1T4VKM5</accession>
<name>A0A1T4VKM5_9FIRM</name>
<dbReference type="Proteomes" id="UP000190814">
    <property type="component" value="Unassembled WGS sequence"/>
</dbReference>
<sequence>MIFSELYGAYYNAVANIIKEALDHPVKSADIRRIVEKHAYLESALNIEPALLEEKWQLLKKDGTTIIENDPTMPLTIIQKRFLKAISMDKRIRLFTDKVIDYDVEPLFTEDDYIVFDKYLDGDDFEDENYIKNFRTILDAIHNQYLIEINTINRKGNPLKQIMVPKYLEFSEKDDKFRVYGNGRRGRVVANVGKIISCKKYDGEYEVTDKEIVNDKSEVIFELEDKRKALDRVLLHFAHFEKEVEKIDTDKYRVKIVYNTEDETEMVIRILSYGPMIKVVEPARFVFLIKERLIRQRNLMKK</sequence>
<organism evidence="1 2">
    <name type="scientific">Eubacterium uniforme</name>
    <dbReference type="NCBI Taxonomy" id="39495"/>
    <lineage>
        <taxon>Bacteria</taxon>
        <taxon>Bacillati</taxon>
        <taxon>Bacillota</taxon>
        <taxon>Clostridia</taxon>
        <taxon>Eubacteriales</taxon>
        <taxon>Eubacteriaceae</taxon>
        <taxon>Eubacterium</taxon>
    </lineage>
</organism>
<dbReference type="RefSeq" id="WP_078765985.1">
    <property type="nucleotide sequence ID" value="NZ_FUXZ01000006.1"/>
</dbReference>
<dbReference type="OrthoDB" id="9815009at2"/>
<evidence type="ECO:0000313" key="2">
    <source>
        <dbReference type="Proteomes" id="UP000190814"/>
    </source>
</evidence>
<proteinExistence type="predicted"/>
<reference evidence="1 2" key="1">
    <citation type="submission" date="2017-02" db="EMBL/GenBank/DDBJ databases">
        <authorList>
            <person name="Peterson S.W."/>
        </authorList>
    </citation>
    <scope>NUCLEOTIDE SEQUENCE [LARGE SCALE GENOMIC DNA]</scope>
    <source>
        <strain evidence="1 2">ATCC 35992</strain>
    </source>
</reference>
<dbReference type="AlphaFoldDB" id="A0A1T4VKM5"/>